<accession>A0A2B4SFS2</accession>
<dbReference type="AlphaFoldDB" id="A0A2B4SFS2"/>
<protein>
    <submittedName>
        <fullName evidence="4">Tyrosinase</fullName>
    </submittedName>
</protein>
<evidence type="ECO:0000256" key="2">
    <source>
        <dbReference type="ARBA" id="ARBA00023008"/>
    </source>
</evidence>
<dbReference type="PRINTS" id="PR00092">
    <property type="entry name" value="TYROSINASE"/>
</dbReference>
<evidence type="ECO:0000259" key="3">
    <source>
        <dbReference type="Pfam" id="PF00264"/>
    </source>
</evidence>
<reference evidence="5" key="1">
    <citation type="journal article" date="2017" name="bioRxiv">
        <title>Comparative analysis of the genomes of Stylophora pistillata and Acropora digitifera provides evidence for extensive differences between species of corals.</title>
        <authorList>
            <person name="Voolstra C.R."/>
            <person name="Li Y."/>
            <person name="Liew Y.J."/>
            <person name="Baumgarten S."/>
            <person name="Zoccola D."/>
            <person name="Flot J.-F."/>
            <person name="Tambutte S."/>
            <person name="Allemand D."/>
            <person name="Aranda M."/>
        </authorList>
    </citation>
    <scope>NUCLEOTIDE SEQUENCE [LARGE SCALE GENOMIC DNA]</scope>
</reference>
<dbReference type="Gene3D" id="1.10.1280.10">
    <property type="entry name" value="Di-copper center containing domain from catechol oxidase"/>
    <property type="match status" value="1"/>
</dbReference>
<dbReference type="Proteomes" id="UP000225706">
    <property type="component" value="Unassembled WGS sequence"/>
</dbReference>
<keyword evidence="2" id="KW-0186">Copper</keyword>
<keyword evidence="5" id="KW-1185">Reference proteome</keyword>
<dbReference type="SUPFAM" id="SSF48056">
    <property type="entry name" value="Di-copper centre-containing domain"/>
    <property type="match status" value="1"/>
</dbReference>
<dbReference type="GO" id="GO:0046872">
    <property type="term" value="F:metal ion binding"/>
    <property type="evidence" value="ECO:0007669"/>
    <property type="project" value="UniProtKB-KW"/>
</dbReference>
<dbReference type="OrthoDB" id="5978528at2759"/>
<dbReference type="Pfam" id="PF00264">
    <property type="entry name" value="Tyrosinase"/>
    <property type="match status" value="1"/>
</dbReference>
<proteinExistence type="predicted"/>
<dbReference type="GO" id="GO:0016491">
    <property type="term" value="F:oxidoreductase activity"/>
    <property type="evidence" value="ECO:0007669"/>
    <property type="project" value="InterPro"/>
</dbReference>
<keyword evidence="1" id="KW-0479">Metal-binding</keyword>
<comment type="caution">
    <text evidence="4">The sequence shown here is derived from an EMBL/GenBank/DDBJ whole genome shotgun (WGS) entry which is preliminary data.</text>
</comment>
<evidence type="ECO:0000313" key="5">
    <source>
        <dbReference type="Proteomes" id="UP000225706"/>
    </source>
</evidence>
<evidence type="ECO:0000313" key="4">
    <source>
        <dbReference type="EMBL" id="PFX27670.1"/>
    </source>
</evidence>
<dbReference type="InterPro" id="IPR050316">
    <property type="entry name" value="Tyrosinase/Hemocyanin"/>
</dbReference>
<dbReference type="PANTHER" id="PTHR11474:SF126">
    <property type="entry name" value="TYROSINASE-LIKE PROTEIN TYR-1-RELATED"/>
    <property type="match status" value="1"/>
</dbReference>
<dbReference type="InterPro" id="IPR008922">
    <property type="entry name" value="Di-copper_centre_dom_sf"/>
</dbReference>
<dbReference type="EMBL" id="LSMT01000098">
    <property type="protein sequence ID" value="PFX27670.1"/>
    <property type="molecule type" value="Genomic_DNA"/>
</dbReference>
<evidence type="ECO:0000256" key="1">
    <source>
        <dbReference type="ARBA" id="ARBA00022723"/>
    </source>
</evidence>
<dbReference type="InterPro" id="IPR002227">
    <property type="entry name" value="Tyrosinase_Cu-bd"/>
</dbReference>
<name>A0A2B4SFS2_STYPI</name>
<dbReference type="PANTHER" id="PTHR11474">
    <property type="entry name" value="TYROSINASE FAMILY MEMBER"/>
    <property type="match status" value="1"/>
</dbReference>
<organism evidence="4 5">
    <name type="scientific">Stylophora pistillata</name>
    <name type="common">Smooth cauliflower coral</name>
    <dbReference type="NCBI Taxonomy" id="50429"/>
    <lineage>
        <taxon>Eukaryota</taxon>
        <taxon>Metazoa</taxon>
        <taxon>Cnidaria</taxon>
        <taxon>Anthozoa</taxon>
        <taxon>Hexacorallia</taxon>
        <taxon>Scleractinia</taxon>
        <taxon>Astrocoeniina</taxon>
        <taxon>Pocilloporidae</taxon>
        <taxon>Stylophora</taxon>
    </lineage>
</organism>
<feature type="domain" description="Tyrosinase copper-binding" evidence="3">
    <location>
        <begin position="25"/>
        <end position="205"/>
    </location>
</feature>
<sequence length="308" mass="36001">MAFGERVRYTSIVKTASTDRRYKAQYDRLIKEHERLFRSSIHEKIFFLPWHRWFILEYENLLRKIDCRFTVAYWDWSVDSSDPWSTHKWEDVWHSVTGFGGNGVGTERCVKTGPFRHGAWVPVSSTGAKCLTRNFNGSPPDDVAVQEVVLMNDFTNFELALRTELHDNVHCRISGTMCTVQSASAPEFFLHHGFVDKIWDDWQKRSISNRFAYFPYIDRRMSGTPYFPKALINLRQQPGGVRVEYPPSQKENRMMNRLKGLSFTQLRALPRKPFTPLGPRAVRLFHVSQSEVIKAKQLEKLLQPRKSL</sequence>
<gene>
    <name evidence="4" type="primary">melC2</name>
    <name evidence="4" type="ORF">AWC38_SpisGene7653</name>
</gene>